<dbReference type="Proteomes" id="UP000320851">
    <property type="component" value="Chromosome"/>
</dbReference>
<dbReference type="AlphaFoldDB" id="A0A060CQD7"/>
<evidence type="ECO:0000313" key="2">
    <source>
        <dbReference type="EMBL" id="AIA98781.1"/>
    </source>
</evidence>
<evidence type="ECO:0000313" key="5">
    <source>
        <dbReference type="EMBL" id="RVZ61983.1"/>
    </source>
</evidence>
<reference evidence="2" key="1">
    <citation type="journal article" date="2014" name="BMC Genomics">
        <title>A comprehensive analysis of Helicobacter pylori plasticity zones reveals that they are integrating conjugative elements with intermediate integration specificity.</title>
        <authorList>
            <person name="Fischer W."/>
            <person name="Breithaupt U."/>
            <person name="Kern B."/>
            <person name="Smith S.I."/>
            <person name="Spicher C."/>
            <person name="Haas R."/>
        </authorList>
    </citation>
    <scope>NUCLEOTIDE SEQUENCE</scope>
    <source>
        <strain evidence="2">P1</strain>
    </source>
</reference>
<accession>A0A060CQD7</accession>
<keyword evidence="1" id="KW-0812">Transmembrane</keyword>
<dbReference type="Proteomes" id="UP000502945">
    <property type="component" value="Chromosome"/>
</dbReference>
<keyword evidence="1" id="KW-0472">Membrane</keyword>
<keyword evidence="1" id="KW-1133">Transmembrane helix</keyword>
<evidence type="ECO:0000256" key="1">
    <source>
        <dbReference type="SAM" id="Phobius"/>
    </source>
</evidence>
<protein>
    <submittedName>
        <fullName evidence="4">TrbC/VirB2 family protein</fullName>
    </submittedName>
    <submittedName>
        <fullName evidence="2">VirB2 type IV secretion protein</fullName>
    </submittedName>
</protein>
<reference evidence="3 7" key="3">
    <citation type="journal article" date="2019" name="Sci. Rep.">
        <title>Evolutionary mechanism leading to the multi-cagA genotype in Helicobacter pylori.</title>
        <authorList>
            <person name="Su H."/>
            <person name="Tissera K."/>
            <person name="Jang S."/>
            <person name="Choi Y.H."/>
            <person name="Kim A."/>
            <person name="Cho Y.J."/>
            <person name="Li M."/>
            <person name="Gunawardhana N."/>
            <person name="Merrell D.S."/>
            <person name="Ge L."/>
            <person name="Cha J.H."/>
        </authorList>
    </citation>
    <scope>NUCLEOTIDE SEQUENCE [LARGE SCALE GENOMIC DNA]</scope>
    <source>
        <strain evidence="3 7">B140</strain>
    </source>
</reference>
<gene>
    <name evidence="2" type="primary">virB2</name>
    <name evidence="3" type="ORF">CV728_04115</name>
    <name evidence="5" type="ORF">EC574_07710</name>
    <name evidence="4" type="ORF">HK440_05590</name>
    <name evidence="2" type="ORF">P1_ICEHptfs4b_29</name>
</gene>
<dbReference type="RefSeq" id="WP_000649842.1">
    <property type="nucleotide sequence ID" value="NZ_AP023344.1"/>
</dbReference>
<evidence type="ECO:0000313" key="8">
    <source>
        <dbReference type="Proteomes" id="UP000502945"/>
    </source>
</evidence>
<dbReference type="EMBL" id="CP024948">
    <property type="protein sequence ID" value="QDY60728.1"/>
    <property type="molecule type" value="Genomic_DNA"/>
</dbReference>
<proteinExistence type="predicted"/>
<sequence length="100" mass="10776">MKCKNFKEKALYFMLLAMPNLLLANGSGVWQSNALQTIINFTSGPFMKAIGAIIVICVGIYVVKNLDRLGEIAWKCIGIILATIAIANAQTIATKLFGVG</sequence>
<dbReference type="PATRIC" id="fig|210.1932.peg.646"/>
<evidence type="ECO:0000313" key="3">
    <source>
        <dbReference type="EMBL" id="QDY60728.1"/>
    </source>
</evidence>
<feature type="transmembrane region" description="Helical" evidence="1">
    <location>
        <begin position="12"/>
        <end position="30"/>
    </location>
</feature>
<reference evidence="4 8" key="4">
    <citation type="submission" date="2020-05" db="EMBL/GenBank/DDBJ databases">
        <title>Proteome, Transcriptome, Methylome of different strains of Helicobacter pylori.</title>
        <authorList>
            <person name="Butenko I."/>
            <person name="Fedorov D."/>
            <person name="Babenko V."/>
            <person name="Manolov A."/>
            <person name="Boldyreva D."/>
            <person name="Klimina K."/>
            <person name="Veselovski V."/>
            <person name="Malahova M."/>
            <person name="Semashko T."/>
            <person name="Semenov I."/>
            <person name="Govorun V."/>
        </authorList>
    </citation>
    <scope>NUCLEOTIDE SEQUENCE [LARGE SCALE GENOMIC DNA]</scope>
    <source>
        <strain evidence="4 8">HPY</strain>
    </source>
</reference>
<feature type="transmembrane region" description="Helical" evidence="1">
    <location>
        <begin position="72"/>
        <end position="93"/>
    </location>
</feature>
<dbReference type="InterPro" id="IPR007039">
    <property type="entry name" value="TrbC/VirB2"/>
</dbReference>
<evidence type="ECO:0000313" key="4">
    <source>
        <dbReference type="EMBL" id="QJW43853.1"/>
    </source>
</evidence>
<dbReference type="Pfam" id="PF04956">
    <property type="entry name" value="TrbC"/>
    <property type="match status" value="1"/>
</dbReference>
<feature type="transmembrane region" description="Helical" evidence="1">
    <location>
        <begin position="45"/>
        <end position="63"/>
    </location>
</feature>
<name>A0A060CQD7_HELPX</name>
<reference evidence="5 6" key="2">
    <citation type="submission" date="2018-10" db="EMBL/GenBank/DDBJ databases">
        <title>Genetic determinants and prediction of antibiotic resistance phenotypes in Helicobacter pylori.</title>
        <authorList>
            <person name="Wagner K."/>
        </authorList>
    </citation>
    <scope>NUCLEOTIDE SEQUENCE [LARGE SCALE GENOMIC DNA]</scope>
    <source>
        <strain evidence="5 6">ZH117</strain>
    </source>
</reference>
<organism evidence="2">
    <name type="scientific">Helicobacter pylori</name>
    <name type="common">Campylobacter pylori</name>
    <dbReference type="NCBI Taxonomy" id="210"/>
    <lineage>
        <taxon>Bacteria</taxon>
        <taxon>Pseudomonadati</taxon>
        <taxon>Campylobacterota</taxon>
        <taxon>Epsilonproteobacteria</taxon>
        <taxon>Campylobacterales</taxon>
        <taxon>Helicobacteraceae</taxon>
        <taxon>Helicobacter</taxon>
    </lineage>
</organism>
<dbReference type="EMBL" id="CP053396">
    <property type="protein sequence ID" value="QJW43853.1"/>
    <property type="molecule type" value="Genomic_DNA"/>
</dbReference>
<evidence type="ECO:0000313" key="6">
    <source>
        <dbReference type="Proteomes" id="UP000288704"/>
    </source>
</evidence>
<dbReference type="EMBL" id="RJIC01000017">
    <property type="protein sequence ID" value="RVZ61983.1"/>
    <property type="molecule type" value="Genomic_DNA"/>
</dbReference>
<dbReference type="Proteomes" id="UP000288704">
    <property type="component" value="Unassembled WGS sequence"/>
</dbReference>
<evidence type="ECO:0000313" key="7">
    <source>
        <dbReference type="Proteomes" id="UP000320851"/>
    </source>
</evidence>
<dbReference type="EMBL" id="KF861856">
    <property type="protein sequence ID" value="AIA98781.1"/>
    <property type="molecule type" value="Genomic_DNA"/>
</dbReference>